<evidence type="ECO:0000259" key="5">
    <source>
        <dbReference type="PROSITE" id="PS51283"/>
    </source>
</evidence>
<dbReference type="PROSITE" id="PS51283">
    <property type="entry name" value="DUSP"/>
    <property type="match status" value="1"/>
</dbReference>
<comment type="similarity">
    <text evidence="1 3">Belongs to the peptidase C19 family.</text>
</comment>
<dbReference type="PROSITE" id="PS00972">
    <property type="entry name" value="USP_1"/>
    <property type="match status" value="1"/>
</dbReference>
<dbReference type="InterPro" id="IPR028889">
    <property type="entry name" value="USP"/>
</dbReference>
<dbReference type="InterPro" id="IPR006615">
    <property type="entry name" value="Pept_C19_DUSP"/>
</dbReference>
<dbReference type="Pfam" id="PF00443">
    <property type="entry name" value="UCH"/>
    <property type="match status" value="1"/>
</dbReference>
<sequence>MTIQDSGFMMEDGVSCLPCTPEEQKKIVIDLRNESERNLKEGNLYFVISSRWFRKWERYVGIDADANLIGNQSSDSRHMNVDSSMVAEMPGAIDNSDIVQNGSDCNCKENEIQLRRNLMEGQDYVLVPQRVWEKLHEWYKGGGPALPRKMILQGVYHRTFDVEVYPLRLKLIDSRDESQSVICLSRKASLSELFQRVCALRGIEQNKARIWDYFNKRKHTQLSASNRSLEESNLQMDQDILLEEVDGHHSSRFGMDSTGNELALVSMEPSRSSFTIAGGPTLSNGHSSGYKSNQYPGSSLSSGLKDTDDGFDAYNTVRKGEKRGLAGLQNLGNTCFMNSALQCLVHTPPLVEYFLKDYSDEINTENPLGMHGELALAFGELLRKLWSSGQTAIAPRVFKGKLARFAPQFSGYNQHDSQELLAFLLDGLHEDLNRVKKKPYIELKDADGRPDEEVAAESWKNHKARNDSVIVDVCQVSNFLVEPACFDIVLHLVVVLKVVRKLESLRTMTVTVFYGDGSGLPMPYTVSVLKNGFCKDLLLALRTACCLKTDENLLLAEVYENKIYRYLEMPLEPLASIKDDEHIVAFRIQKKGMEKTKLVIFHRWQEKSTTDYLKSGKEFFGTPLITYLGEDQPSGADIETAVSKVLLPFKRMHSSAKAHIGKGSDFLSDGLDELCSSSDAQSIENAEFEGALSTDLSLRLLLTDDRVMNFKAFKKDTLFEPGKILSVVMDWTDKEQGLYDASYLKDIPEVHKAGFAAKKTRQEAISLSSCLDAFLVEEPLGPDDMWYCPRCKEHRQAVKKLDLWMLPEIIVFHLKRFTYGRYLKNKIDTFVNFPIHNLDLSKYVKNKDGQSYVYELYAISNHYGGLGGGHYTAYAKLIDENRWYHFDDSHVSPVNESDIKTSAAYLLFYKRVNESKMEIGESSYSHSTS</sequence>
<dbReference type="OrthoDB" id="292964at2759"/>
<protein>
    <recommendedName>
        <fullName evidence="3">Ubiquitin carboxyl-terminal hydrolase</fullName>
        <ecNumber evidence="3">3.4.19.12</ecNumber>
    </recommendedName>
</protein>
<evidence type="ECO:0000256" key="3">
    <source>
        <dbReference type="RuleBase" id="RU366025"/>
    </source>
</evidence>
<dbReference type="PROSITE" id="PS00973">
    <property type="entry name" value="USP_2"/>
    <property type="match status" value="1"/>
</dbReference>
<dbReference type="InterPro" id="IPR035927">
    <property type="entry name" value="DUSP-like_sf"/>
</dbReference>
<keyword evidence="3" id="KW-0645">Protease</keyword>
<evidence type="ECO:0000256" key="2">
    <source>
        <dbReference type="ARBA" id="ARBA00037450"/>
    </source>
</evidence>
<evidence type="ECO:0000313" key="7">
    <source>
        <dbReference type="Proteomes" id="UP000325315"/>
    </source>
</evidence>
<feature type="domain" description="USP" evidence="4">
    <location>
        <begin position="326"/>
        <end position="912"/>
    </location>
</feature>
<dbReference type="EMBL" id="SMMG02000012">
    <property type="protein sequence ID" value="KAA3454852.1"/>
    <property type="molecule type" value="Genomic_DNA"/>
</dbReference>
<dbReference type="GO" id="GO:0004843">
    <property type="term" value="F:cysteine-type deubiquitinase activity"/>
    <property type="evidence" value="ECO:0007669"/>
    <property type="project" value="UniProtKB-UniRule"/>
</dbReference>
<dbReference type="Pfam" id="PF06337">
    <property type="entry name" value="DUSP"/>
    <property type="match status" value="1"/>
</dbReference>
<dbReference type="Proteomes" id="UP000325315">
    <property type="component" value="Unassembled WGS sequence"/>
</dbReference>
<comment type="catalytic activity">
    <reaction evidence="3">
        <text>Thiol-dependent hydrolysis of ester, thioester, amide, peptide and isopeptide bonds formed by the C-terminal Gly of ubiquitin (a 76-residue protein attached to proteins as an intracellular targeting signal).</text>
        <dbReference type="EC" id="3.4.19.12"/>
    </reaction>
</comment>
<dbReference type="PANTHER" id="PTHR21646:SF46">
    <property type="entry name" value="UBIQUITIN CARBOXYL-TERMINAL HYDROLASE"/>
    <property type="match status" value="1"/>
</dbReference>
<dbReference type="SMART" id="SM00695">
    <property type="entry name" value="DUSP"/>
    <property type="match status" value="1"/>
</dbReference>
<dbReference type="GO" id="GO:0006508">
    <property type="term" value="P:proteolysis"/>
    <property type="evidence" value="ECO:0007669"/>
    <property type="project" value="UniProtKB-KW"/>
</dbReference>
<dbReference type="Gene3D" id="3.90.70.10">
    <property type="entry name" value="Cysteine proteinases"/>
    <property type="match status" value="2"/>
</dbReference>
<gene>
    <name evidence="6" type="ORF">EPI10_017936</name>
</gene>
<accession>A0A5B6UF72</accession>
<reference evidence="7" key="1">
    <citation type="journal article" date="2019" name="Plant Biotechnol. J.">
        <title>Genome sequencing of the Australian wild diploid species Gossypium australe highlights disease resistance and delayed gland morphogenesis.</title>
        <authorList>
            <person name="Cai Y."/>
            <person name="Cai X."/>
            <person name="Wang Q."/>
            <person name="Wang P."/>
            <person name="Zhang Y."/>
            <person name="Cai C."/>
            <person name="Xu Y."/>
            <person name="Wang K."/>
            <person name="Zhou Z."/>
            <person name="Wang C."/>
            <person name="Geng S."/>
            <person name="Li B."/>
            <person name="Dong Q."/>
            <person name="Hou Y."/>
            <person name="Wang H."/>
            <person name="Ai P."/>
            <person name="Liu Z."/>
            <person name="Yi F."/>
            <person name="Sun M."/>
            <person name="An G."/>
            <person name="Cheng J."/>
            <person name="Zhang Y."/>
            <person name="Shi Q."/>
            <person name="Xie Y."/>
            <person name="Shi X."/>
            <person name="Chang Y."/>
            <person name="Huang F."/>
            <person name="Chen Y."/>
            <person name="Hong S."/>
            <person name="Mi L."/>
            <person name="Sun Q."/>
            <person name="Zhang L."/>
            <person name="Zhou B."/>
            <person name="Peng R."/>
            <person name="Zhang X."/>
            <person name="Liu F."/>
        </authorList>
    </citation>
    <scope>NUCLEOTIDE SEQUENCE [LARGE SCALE GENOMIC DNA]</scope>
    <source>
        <strain evidence="7">cv. PA1801</strain>
    </source>
</reference>
<organism evidence="6 7">
    <name type="scientific">Gossypium australe</name>
    <dbReference type="NCBI Taxonomy" id="47621"/>
    <lineage>
        <taxon>Eukaryota</taxon>
        <taxon>Viridiplantae</taxon>
        <taxon>Streptophyta</taxon>
        <taxon>Embryophyta</taxon>
        <taxon>Tracheophyta</taxon>
        <taxon>Spermatophyta</taxon>
        <taxon>Magnoliopsida</taxon>
        <taxon>eudicotyledons</taxon>
        <taxon>Gunneridae</taxon>
        <taxon>Pentapetalae</taxon>
        <taxon>rosids</taxon>
        <taxon>malvids</taxon>
        <taxon>Malvales</taxon>
        <taxon>Malvaceae</taxon>
        <taxon>Malvoideae</taxon>
        <taxon>Gossypium</taxon>
    </lineage>
</organism>
<evidence type="ECO:0000259" key="4">
    <source>
        <dbReference type="PROSITE" id="PS50235"/>
    </source>
</evidence>
<dbReference type="CDD" id="cd02674">
    <property type="entry name" value="Peptidase_C19R"/>
    <property type="match status" value="1"/>
</dbReference>
<dbReference type="InterPro" id="IPR050185">
    <property type="entry name" value="Ub_carboxyl-term_hydrolase"/>
</dbReference>
<evidence type="ECO:0000256" key="1">
    <source>
        <dbReference type="ARBA" id="ARBA00009085"/>
    </source>
</evidence>
<dbReference type="EC" id="3.4.19.12" evidence="3"/>
<dbReference type="Gene3D" id="3.10.20.90">
    <property type="entry name" value="Phosphatidylinositol 3-kinase Catalytic Subunit, Chain A, domain 1"/>
    <property type="match status" value="1"/>
</dbReference>
<dbReference type="PANTHER" id="PTHR21646">
    <property type="entry name" value="UBIQUITIN CARBOXYL-TERMINAL HYDROLASE"/>
    <property type="match status" value="1"/>
</dbReference>
<keyword evidence="3 6" id="KW-0378">Hydrolase</keyword>
<dbReference type="AlphaFoldDB" id="A0A5B6UF72"/>
<feature type="domain" description="DUSP" evidence="5">
    <location>
        <begin position="19"/>
        <end position="151"/>
    </location>
</feature>
<comment type="caution">
    <text evidence="6">The sequence shown here is derived from an EMBL/GenBank/DDBJ whole genome shotgun (WGS) entry which is preliminary data.</text>
</comment>
<evidence type="ECO:0000313" key="6">
    <source>
        <dbReference type="EMBL" id="KAA3454852.1"/>
    </source>
</evidence>
<keyword evidence="3" id="KW-0833">Ubl conjugation pathway</keyword>
<dbReference type="GO" id="GO:0016579">
    <property type="term" value="P:protein deubiquitination"/>
    <property type="evidence" value="ECO:0007669"/>
    <property type="project" value="InterPro"/>
</dbReference>
<dbReference type="SUPFAM" id="SSF54001">
    <property type="entry name" value="Cysteine proteinases"/>
    <property type="match status" value="1"/>
</dbReference>
<dbReference type="InterPro" id="IPR038765">
    <property type="entry name" value="Papain-like_cys_pep_sf"/>
</dbReference>
<dbReference type="InterPro" id="IPR018200">
    <property type="entry name" value="USP_CS"/>
</dbReference>
<dbReference type="PROSITE" id="PS50235">
    <property type="entry name" value="USP_3"/>
    <property type="match status" value="1"/>
</dbReference>
<dbReference type="InterPro" id="IPR001394">
    <property type="entry name" value="Peptidase_C19_UCH"/>
</dbReference>
<keyword evidence="7" id="KW-1185">Reference proteome</keyword>
<dbReference type="Gene3D" id="3.30.2230.10">
    <property type="entry name" value="DUSP-like"/>
    <property type="match status" value="1"/>
</dbReference>
<comment type="function">
    <text evidence="2 3">Recognizes and hydrolyzes the peptide bond at the C-terminal Gly of ubiquitin. Involved in the processing of poly-ubiquitin precursors as well as that of ubiquitinated proteins.</text>
</comment>
<keyword evidence="3" id="KW-0788">Thiol protease</keyword>
<proteinExistence type="inferred from homology"/>
<dbReference type="SUPFAM" id="SSF143791">
    <property type="entry name" value="DUSP-like"/>
    <property type="match status" value="1"/>
</dbReference>
<name>A0A5B6UF72_9ROSI</name>